<dbReference type="EMBL" id="CAKOAT010173377">
    <property type="protein sequence ID" value="CAH8352192.1"/>
    <property type="molecule type" value="Genomic_DNA"/>
</dbReference>
<feature type="non-terminal residue" evidence="1">
    <location>
        <position position="318"/>
    </location>
</feature>
<gene>
    <name evidence="1" type="ORF">ERUC_LOCUS18524</name>
</gene>
<dbReference type="Proteomes" id="UP001642260">
    <property type="component" value="Unassembled WGS sequence"/>
</dbReference>
<name>A0ABC8K224_ERUVS</name>
<comment type="caution">
    <text evidence="1">The sequence shown here is derived from an EMBL/GenBank/DDBJ whole genome shotgun (WGS) entry which is preliminary data.</text>
</comment>
<dbReference type="AlphaFoldDB" id="A0ABC8K224"/>
<protein>
    <submittedName>
        <fullName evidence="1">Uncharacterized protein</fullName>
    </submittedName>
</protein>
<evidence type="ECO:0000313" key="2">
    <source>
        <dbReference type="Proteomes" id="UP001642260"/>
    </source>
</evidence>
<organism evidence="1 2">
    <name type="scientific">Eruca vesicaria subsp. sativa</name>
    <name type="common">Garden rocket</name>
    <name type="synonym">Eruca sativa</name>
    <dbReference type="NCBI Taxonomy" id="29727"/>
    <lineage>
        <taxon>Eukaryota</taxon>
        <taxon>Viridiplantae</taxon>
        <taxon>Streptophyta</taxon>
        <taxon>Embryophyta</taxon>
        <taxon>Tracheophyta</taxon>
        <taxon>Spermatophyta</taxon>
        <taxon>Magnoliopsida</taxon>
        <taxon>eudicotyledons</taxon>
        <taxon>Gunneridae</taxon>
        <taxon>Pentapetalae</taxon>
        <taxon>rosids</taxon>
        <taxon>malvids</taxon>
        <taxon>Brassicales</taxon>
        <taxon>Brassicaceae</taxon>
        <taxon>Brassiceae</taxon>
        <taxon>Eruca</taxon>
    </lineage>
</organism>
<reference evidence="1 2" key="1">
    <citation type="submission" date="2022-03" db="EMBL/GenBank/DDBJ databases">
        <authorList>
            <person name="Macdonald S."/>
            <person name="Ahmed S."/>
            <person name="Newling K."/>
        </authorList>
    </citation>
    <scope>NUCLEOTIDE SEQUENCE [LARGE SCALE GENOMIC DNA]</scope>
</reference>
<evidence type="ECO:0000313" key="1">
    <source>
        <dbReference type="EMBL" id="CAH8352192.1"/>
    </source>
</evidence>
<sequence length="318" mass="36217">MKARNAPIANIEKMKLVREEEACMKKNCPKEKTSAPCGDDTFRHDLMEMMNTLTTKIRSMDTVIVEKVLTAVDTTIDAKVDARVCQAELVLNKKISDLEEMIDKLRHQRQATAPKNNANFVNQEDEVNNNDPLVQDKTPSPLDAASQCVVRKKGKNNEFKQDIERSFSPILLEREGEKVVEEKKVKRRLEDSSATWSNPEDKERYGELGATLDELAASLLDGPLQKCKPQLTKTQVFPYVISSTVKRIITHDDDSKAHYDPLDNVDETKLKKLLDFLEIIRKKDGYDGTSSSESLFYKRPITPIDKWETYNYGCLTNS</sequence>
<accession>A0ABC8K224</accession>
<proteinExistence type="predicted"/>
<keyword evidence="2" id="KW-1185">Reference proteome</keyword>